<keyword evidence="2" id="KW-1185">Reference proteome</keyword>
<proteinExistence type="predicted"/>
<evidence type="ECO:0000313" key="1">
    <source>
        <dbReference type="EMBL" id="ALG12366.1"/>
    </source>
</evidence>
<evidence type="ECO:0000313" key="2">
    <source>
        <dbReference type="Proteomes" id="UP000063699"/>
    </source>
</evidence>
<reference evidence="1 2" key="1">
    <citation type="submission" date="2015-07" db="EMBL/GenBank/DDBJ databases">
        <title>Genome sequencing of Kibdelosporangium phytohabitans.</title>
        <authorList>
            <person name="Qin S."/>
            <person name="Xing K."/>
        </authorList>
    </citation>
    <scope>NUCLEOTIDE SEQUENCE [LARGE SCALE GENOMIC DNA]</scope>
    <source>
        <strain evidence="1 2">KLBMP1111</strain>
    </source>
</reference>
<dbReference type="KEGG" id="kphy:AOZ06_40825"/>
<gene>
    <name evidence="1" type="ORF">AOZ06_40825</name>
</gene>
<dbReference type="AlphaFoldDB" id="A0A0N9I1J9"/>
<accession>A0A0N9I1J9</accession>
<sequence length="245" mass="27112">MARGRLIAPDKPAEMRLDVDGWRRRGGHRRSVHVTTEEFVAAVHAGLPDELGPWHLTGSDSGPGADGRRECRAWAEDDVSLDRHGRTPSGHRANMWIWSSALTESHPPLSGDAAFETWCSYNGFLLVQSVTEDIWRPSAKRPTSRDISVVDGVHTATGELIAHPHYLSVWRRIDRRLRKAADQPGPAYGHPLCDGTPGRPPLWRRQKQCLPCRPAEHGWSAEHVTVDAAVTSCAPLGNFPAQRLA</sequence>
<protein>
    <submittedName>
        <fullName evidence="1">Uncharacterized protein</fullName>
    </submittedName>
</protein>
<dbReference type="Proteomes" id="UP000063699">
    <property type="component" value="Chromosome"/>
</dbReference>
<dbReference type="STRING" id="860235.AOZ06_40825"/>
<dbReference type="EMBL" id="CP012752">
    <property type="protein sequence ID" value="ALG12366.1"/>
    <property type="molecule type" value="Genomic_DNA"/>
</dbReference>
<organism evidence="1 2">
    <name type="scientific">Kibdelosporangium phytohabitans</name>
    <dbReference type="NCBI Taxonomy" id="860235"/>
    <lineage>
        <taxon>Bacteria</taxon>
        <taxon>Bacillati</taxon>
        <taxon>Actinomycetota</taxon>
        <taxon>Actinomycetes</taxon>
        <taxon>Pseudonocardiales</taxon>
        <taxon>Pseudonocardiaceae</taxon>
        <taxon>Kibdelosporangium</taxon>
    </lineage>
</organism>
<dbReference type="RefSeq" id="WP_054294261.1">
    <property type="nucleotide sequence ID" value="NZ_CP012752.1"/>
</dbReference>
<name>A0A0N9I1J9_9PSEU</name>